<reference evidence="1 2" key="1">
    <citation type="submission" date="2015-05" db="EMBL/GenBank/DDBJ databases">
        <title>Photobacterium galathea sp. nov.</title>
        <authorList>
            <person name="Machado H."/>
            <person name="Gram L."/>
        </authorList>
    </citation>
    <scope>NUCLEOTIDE SEQUENCE [LARGE SCALE GENOMIC DNA]</scope>
    <source>
        <strain evidence="1 2">DSM 22954</strain>
    </source>
</reference>
<keyword evidence="2" id="KW-1185">Reference proteome</keyword>
<dbReference type="EMBL" id="LDOU01000002">
    <property type="protein sequence ID" value="KLV11563.1"/>
    <property type="molecule type" value="Genomic_DNA"/>
</dbReference>
<dbReference type="OrthoDB" id="9811020at2"/>
<organism evidence="1 2">
    <name type="scientific">Photobacterium ganghwense</name>
    <dbReference type="NCBI Taxonomy" id="320778"/>
    <lineage>
        <taxon>Bacteria</taxon>
        <taxon>Pseudomonadati</taxon>
        <taxon>Pseudomonadota</taxon>
        <taxon>Gammaproteobacteria</taxon>
        <taxon>Vibrionales</taxon>
        <taxon>Vibrionaceae</taxon>
        <taxon>Photobacterium</taxon>
    </lineage>
</organism>
<evidence type="ECO:0008006" key="3">
    <source>
        <dbReference type="Google" id="ProtNLM"/>
    </source>
</evidence>
<evidence type="ECO:0000313" key="1">
    <source>
        <dbReference type="EMBL" id="KLV11563.1"/>
    </source>
</evidence>
<name>A0A0J1HIV8_9GAMM</name>
<comment type="caution">
    <text evidence="1">The sequence shown here is derived from an EMBL/GenBank/DDBJ whole genome shotgun (WGS) entry which is preliminary data.</text>
</comment>
<dbReference type="AlphaFoldDB" id="A0A0J1HIV8"/>
<protein>
    <recommendedName>
        <fullName evidence="3">Antibiotic biosynthesis monooxygenase</fullName>
    </recommendedName>
</protein>
<proteinExistence type="predicted"/>
<accession>A0A0J1HIV8</accession>
<gene>
    <name evidence="1" type="ORF">ABT57_02190</name>
</gene>
<sequence length="109" mass="12837">MDELTGIERGSLIHIVTLRCKDTDHARQCLELLEQFGKPDALHYRCLSYEFGLREGTTDTVCIVERWQHWQDLDALLQYKVTPALLMYNRLLSRPFDLETDTVRIRLVE</sequence>
<dbReference type="PATRIC" id="fig|320778.3.peg.464"/>
<dbReference type="RefSeq" id="WP_047883522.1">
    <property type="nucleotide sequence ID" value="NZ_CP071325.1"/>
</dbReference>
<dbReference type="Proteomes" id="UP000035909">
    <property type="component" value="Unassembled WGS sequence"/>
</dbReference>
<evidence type="ECO:0000313" key="2">
    <source>
        <dbReference type="Proteomes" id="UP000035909"/>
    </source>
</evidence>